<dbReference type="SUPFAM" id="SSF81901">
    <property type="entry name" value="HCP-like"/>
    <property type="match status" value="1"/>
</dbReference>
<evidence type="ECO:0000313" key="3">
    <source>
        <dbReference type="EMBL" id="RFC67805.1"/>
    </source>
</evidence>
<name>A0A371XEZ4_9HYPH</name>
<gene>
    <name evidence="3" type="ORF">DY251_09450</name>
</gene>
<reference evidence="4" key="1">
    <citation type="submission" date="2018-08" db="EMBL/GenBank/DDBJ databases">
        <authorList>
            <person name="Im W.T."/>
        </authorList>
    </citation>
    <scope>NUCLEOTIDE SEQUENCE [LARGE SCALE GENOMIC DNA]</scope>
    <source>
        <strain evidence="4">LA-28</strain>
    </source>
</reference>
<dbReference type="InterPro" id="IPR050767">
    <property type="entry name" value="Sel1_AlgK"/>
</dbReference>
<dbReference type="Pfam" id="PF08238">
    <property type="entry name" value="Sel1"/>
    <property type="match status" value="6"/>
</dbReference>
<proteinExistence type="predicted"/>
<evidence type="ECO:0000313" key="4">
    <source>
        <dbReference type="Proteomes" id="UP000262379"/>
    </source>
</evidence>
<dbReference type="Proteomes" id="UP000262379">
    <property type="component" value="Unassembled WGS sequence"/>
</dbReference>
<dbReference type="InterPro" id="IPR006597">
    <property type="entry name" value="Sel1-like"/>
</dbReference>
<evidence type="ECO:0000256" key="1">
    <source>
        <dbReference type="SAM" id="MobiDB-lite"/>
    </source>
</evidence>
<dbReference type="EMBL" id="QURN01000006">
    <property type="protein sequence ID" value="RFC67805.1"/>
    <property type="molecule type" value="Genomic_DNA"/>
</dbReference>
<keyword evidence="2" id="KW-0732">Signal</keyword>
<keyword evidence="4" id="KW-1185">Reference proteome</keyword>
<dbReference type="RefSeq" id="WP_116623639.1">
    <property type="nucleotide sequence ID" value="NZ_QURN01000006.1"/>
</dbReference>
<dbReference type="InterPro" id="IPR011990">
    <property type="entry name" value="TPR-like_helical_dom_sf"/>
</dbReference>
<evidence type="ECO:0000256" key="2">
    <source>
        <dbReference type="SAM" id="SignalP"/>
    </source>
</evidence>
<sequence>MRGTLAYALLAAALVGSAHAQEAPQAPASSVDPSRFGDSIEPKDAIGKPPVTILKSKGITPQADEDGGGSINPSRFGQRKPDEAYGAFQRGLYKTAYNLALPRAEKGEGAAQALVAEIVSRGLGVPADAKAAAKWYEKAAENKVPEAQFQYALLLLDGKTVTRDTAKAQLMLEEASKAGNPLAQFNLAQLYIQNDRGPEGLKKAVPYYRTAAEAGLPDAQYAMSQVYANGAGGITKDDKQARHWLTLAARQGYDTAEIDLGTWLVDGRGGDRDANTGFRWLKQAADGGNIAAMNRVAKLYMQGIGTEPNSIDAAAWYFLARRAGLQDYEMNDFLAGLTDDELKKALERANRLR</sequence>
<accession>A0A371XEZ4</accession>
<feature type="region of interest" description="Disordered" evidence="1">
    <location>
        <begin position="24"/>
        <end position="79"/>
    </location>
</feature>
<dbReference type="SMART" id="SM00671">
    <property type="entry name" value="SEL1"/>
    <property type="match status" value="6"/>
</dbReference>
<dbReference type="AlphaFoldDB" id="A0A371XEZ4"/>
<dbReference type="PANTHER" id="PTHR11102:SF160">
    <property type="entry name" value="ERAD-ASSOCIATED E3 UBIQUITIN-PROTEIN LIGASE COMPONENT HRD3"/>
    <property type="match status" value="1"/>
</dbReference>
<feature type="chain" id="PRO_5017085750" evidence="2">
    <location>
        <begin position="21"/>
        <end position="353"/>
    </location>
</feature>
<dbReference type="PANTHER" id="PTHR11102">
    <property type="entry name" value="SEL-1-LIKE PROTEIN"/>
    <property type="match status" value="1"/>
</dbReference>
<feature type="signal peptide" evidence="2">
    <location>
        <begin position="1"/>
        <end position="20"/>
    </location>
</feature>
<dbReference type="Gene3D" id="1.25.40.10">
    <property type="entry name" value="Tetratricopeptide repeat domain"/>
    <property type="match status" value="2"/>
</dbReference>
<comment type="caution">
    <text evidence="3">The sequence shown here is derived from an EMBL/GenBank/DDBJ whole genome shotgun (WGS) entry which is preliminary data.</text>
</comment>
<organism evidence="3 4">
    <name type="scientific">Mesorhizobium denitrificans</name>
    <dbReference type="NCBI Taxonomy" id="2294114"/>
    <lineage>
        <taxon>Bacteria</taxon>
        <taxon>Pseudomonadati</taxon>
        <taxon>Pseudomonadota</taxon>
        <taxon>Alphaproteobacteria</taxon>
        <taxon>Hyphomicrobiales</taxon>
        <taxon>Phyllobacteriaceae</taxon>
        <taxon>Mesorhizobium</taxon>
    </lineage>
</organism>
<protein>
    <submittedName>
        <fullName evidence="3">Sel1 repeat family protein</fullName>
    </submittedName>
</protein>